<evidence type="ECO:0000313" key="2">
    <source>
        <dbReference type="EMBL" id="EEG72199.1"/>
    </source>
</evidence>
<dbReference type="OrthoDB" id="9804099at2"/>
<reference evidence="2" key="1">
    <citation type="submission" date="2009-02" db="EMBL/GenBank/DDBJ databases">
        <authorList>
            <person name="Fulton L."/>
            <person name="Clifton S."/>
            <person name="Fulton B."/>
            <person name="Xu J."/>
            <person name="Minx P."/>
            <person name="Pepin K.H."/>
            <person name="Johnson M."/>
            <person name="Bhonagiri V."/>
            <person name="Nash W.E."/>
            <person name="Mardis E.R."/>
            <person name="Wilson R.K."/>
        </authorList>
    </citation>
    <scope>NUCLEOTIDE SEQUENCE [LARGE SCALE GENOMIC DNA]</scope>
    <source>
        <strain evidence="2">DSM 15053</strain>
    </source>
</reference>
<dbReference type="InterPro" id="IPR024207">
    <property type="entry name" value="CotJB_dom"/>
</dbReference>
<dbReference type="InterPro" id="IPR020256">
    <property type="entry name" value="Spore_coat_CotJA"/>
</dbReference>
<dbReference type="HOGENOM" id="CLU_140955_0_0_9"/>
<sequence>MSKEQLAIASVPVQDYGEIYDDKKALCEGTIFSELDMPFFAADGENGKSSGKSALFGMNQKLPEEKEREELMTKLTEVSFVLDDLTLYLDTHGDEEQAVSLYEQKLTERETLKKQFAEKFYPLTRDCIPYCTKKEDGRFCWQTGPMPWEGACV</sequence>
<proteinExistence type="predicted"/>
<dbReference type="STRING" id="553973.CLOHYLEM_07601"/>
<dbReference type="eggNOG" id="ENOG5033IYY">
    <property type="taxonomic scope" value="Bacteria"/>
</dbReference>
<dbReference type="RefSeq" id="WP_006444947.1">
    <property type="nucleotide sequence ID" value="NZ_CP036524.1"/>
</dbReference>
<name>C0C664_9FIRM</name>
<comment type="caution">
    <text evidence="2">The sequence shown here is derived from an EMBL/GenBank/DDBJ whole genome shotgun (WGS) entry which is preliminary data.</text>
</comment>
<organism evidence="2 3">
    <name type="scientific">[Clostridium] hylemonae DSM 15053</name>
    <dbReference type="NCBI Taxonomy" id="553973"/>
    <lineage>
        <taxon>Bacteria</taxon>
        <taxon>Bacillati</taxon>
        <taxon>Bacillota</taxon>
        <taxon>Clostridia</taxon>
        <taxon>Lachnospirales</taxon>
        <taxon>Lachnospiraceae</taxon>
    </lineage>
</organism>
<dbReference type="AlphaFoldDB" id="C0C664"/>
<protein>
    <recommendedName>
        <fullName evidence="1">Protein CotJB domain-containing protein</fullName>
    </recommendedName>
</protein>
<feature type="domain" description="Protein CotJB" evidence="1">
    <location>
        <begin position="69"/>
        <end position="149"/>
    </location>
</feature>
<accession>C0C664</accession>
<dbReference type="Pfam" id="PF12652">
    <property type="entry name" value="CotJB"/>
    <property type="match status" value="1"/>
</dbReference>
<reference evidence="2" key="2">
    <citation type="submission" date="2013-06" db="EMBL/GenBank/DDBJ databases">
        <title>Draft genome sequence of Clostridium hylemonae (DSM 15053).</title>
        <authorList>
            <person name="Sudarsanam P."/>
            <person name="Ley R."/>
            <person name="Guruge J."/>
            <person name="Turnbaugh P.J."/>
            <person name="Mahowald M."/>
            <person name="Liep D."/>
            <person name="Gordon J."/>
        </authorList>
    </citation>
    <scope>NUCLEOTIDE SEQUENCE</scope>
    <source>
        <strain evidence="2">DSM 15053</strain>
    </source>
</reference>
<gene>
    <name evidence="2" type="ORF">CLOHYLEM_07601</name>
</gene>
<evidence type="ECO:0000259" key="1">
    <source>
        <dbReference type="Pfam" id="PF12652"/>
    </source>
</evidence>
<dbReference type="Proteomes" id="UP000004893">
    <property type="component" value="Unassembled WGS sequence"/>
</dbReference>
<keyword evidence="3" id="KW-1185">Reference proteome</keyword>
<dbReference type="EMBL" id="ABYI02000042">
    <property type="protein sequence ID" value="EEG72199.1"/>
    <property type="molecule type" value="Genomic_DNA"/>
</dbReference>
<evidence type="ECO:0000313" key="3">
    <source>
        <dbReference type="Proteomes" id="UP000004893"/>
    </source>
</evidence>
<dbReference type="Pfam" id="PF11007">
    <property type="entry name" value="CotJA"/>
    <property type="match status" value="1"/>
</dbReference>